<keyword evidence="3 4" id="KW-0067">ATP-binding</keyword>
<comment type="catalytic activity">
    <reaction evidence="5">
        <text>(6S)-5-formyl-5,6,7,8-tetrahydrofolate + ATP = (6R)-5,10-methenyltetrahydrofolate + ADP + phosphate</text>
        <dbReference type="Rhea" id="RHEA:10488"/>
        <dbReference type="ChEBI" id="CHEBI:30616"/>
        <dbReference type="ChEBI" id="CHEBI:43474"/>
        <dbReference type="ChEBI" id="CHEBI:57455"/>
        <dbReference type="ChEBI" id="CHEBI:57457"/>
        <dbReference type="ChEBI" id="CHEBI:456216"/>
        <dbReference type="EC" id="6.3.3.2"/>
    </reaction>
</comment>
<dbReference type="GO" id="GO:0005524">
    <property type="term" value="F:ATP binding"/>
    <property type="evidence" value="ECO:0007669"/>
    <property type="project" value="UniProtKB-KW"/>
</dbReference>
<evidence type="ECO:0000256" key="4">
    <source>
        <dbReference type="PIRSR" id="PIRSR006806-1"/>
    </source>
</evidence>
<keyword evidence="2 4" id="KW-0547">Nucleotide-binding</keyword>
<evidence type="ECO:0000256" key="5">
    <source>
        <dbReference type="RuleBase" id="RU361279"/>
    </source>
</evidence>
<organism evidence="6 7">
    <name type="scientific">Corynebacterium humireducens NBRC 106098 = DSM 45392</name>
    <dbReference type="NCBI Taxonomy" id="1223515"/>
    <lineage>
        <taxon>Bacteria</taxon>
        <taxon>Bacillati</taxon>
        <taxon>Actinomycetota</taxon>
        <taxon>Actinomycetes</taxon>
        <taxon>Mycobacteriales</taxon>
        <taxon>Corynebacteriaceae</taxon>
        <taxon>Corynebacterium</taxon>
    </lineage>
</organism>
<dbReference type="HOGENOM" id="CLU_066245_1_0_11"/>
<dbReference type="KEGG" id="chm:B842_03870"/>
<keyword evidence="7" id="KW-1185">Reference proteome</keyword>
<feature type="binding site" evidence="4">
    <location>
        <begin position="7"/>
        <end position="11"/>
    </location>
    <ligand>
        <name>ATP</name>
        <dbReference type="ChEBI" id="CHEBI:30616"/>
    </ligand>
</feature>
<dbReference type="EMBL" id="CP005286">
    <property type="protein sequence ID" value="AJE32627.1"/>
    <property type="molecule type" value="Genomic_DNA"/>
</dbReference>
<dbReference type="PANTHER" id="PTHR23407">
    <property type="entry name" value="ATPASE INHIBITOR/5-FORMYLTETRAHYDROFOLATE CYCLO-LIGASE"/>
    <property type="match status" value="1"/>
</dbReference>
<dbReference type="AlphaFoldDB" id="A0A0B5D654"/>
<dbReference type="InterPro" id="IPR024185">
    <property type="entry name" value="FTHF_cligase-like_sf"/>
</dbReference>
<keyword evidence="5" id="KW-0479">Metal-binding</keyword>
<evidence type="ECO:0000313" key="6">
    <source>
        <dbReference type="EMBL" id="AJE32627.1"/>
    </source>
</evidence>
<dbReference type="OrthoDB" id="3242798at2"/>
<proteinExistence type="inferred from homology"/>
<accession>A0A0B5D654</accession>
<keyword evidence="6" id="KW-0436">Ligase</keyword>
<reference evidence="6 7" key="1">
    <citation type="submission" date="2013-04" db="EMBL/GenBank/DDBJ databases">
        <title>Complete genome sequence of Corynebacterium humireducens DSM 45392(T), isolated from a wastewater-fed microbial fuel cell.</title>
        <authorList>
            <person name="Ruckert C."/>
            <person name="Albersmeier A."/>
            <person name="Kalinowski J."/>
        </authorList>
    </citation>
    <scope>NUCLEOTIDE SEQUENCE [LARGE SCALE GENOMIC DNA]</scope>
    <source>
        <strain evidence="7">MFC-5</strain>
    </source>
</reference>
<dbReference type="STRING" id="1223515.B842_03870"/>
<dbReference type="PANTHER" id="PTHR23407:SF1">
    <property type="entry name" value="5-FORMYLTETRAHYDROFOLATE CYCLO-LIGASE"/>
    <property type="match status" value="1"/>
</dbReference>
<feature type="binding site" evidence="4">
    <location>
        <position position="60"/>
    </location>
    <ligand>
        <name>substrate</name>
    </ligand>
</feature>
<evidence type="ECO:0000256" key="2">
    <source>
        <dbReference type="ARBA" id="ARBA00022741"/>
    </source>
</evidence>
<keyword evidence="5" id="KW-0460">Magnesium</keyword>
<dbReference type="GO" id="GO:0030272">
    <property type="term" value="F:5-formyltetrahydrofolate cyclo-ligase activity"/>
    <property type="evidence" value="ECO:0007669"/>
    <property type="project" value="UniProtKB-EC"/>
</dbReference>
<comment type="similarity">
    <text evidence="1 5">Belongs to the 5-formyltetrahydrofolate cyclo-ligase family.</text>
</comment>
<dbReference type="EC" id="6.3.3.2" evidence="5"/>
<protein>
    <recommendedName>
        <fullName evidence="5">5-formyltetrahydrofolate cyclo-ligase</fullName>
        <ecNumber evidence="5">6.3.3.2</ecNumber>
    </recommendedName>
</protein>
<feature type="binding site" evidence="4">
    <location>
        <begin position="138"/>
        <end position="146"/>
    </location>
    <ligand>
        <name>ATP</name>
        <dbReference type="ChEBI" id="CHEBI:30616"/>
    </ligand>
</feature>
<dbReference type="InterPro" id="IPR037171">
    <property type="entry name" value="NagB/RpiA_transferase-like"/>
</dbReference>
<evidence type="ECO:0000313" key="7">
    <source>
        <dbReference type="Proteomes" id="UP000031524"/>
    </source>
</evidence>
<gene>
    <name evidence="6" type="ORF">B842_03870</name>
</gene>
<dbReference type="PIRSF" id="PIRSF006806">
    <property type="entry name" value="FTHF_cligase"/>
    <property type="match status" value="1"/>
</dbReference>
<dbReference type="SUPFAM" id="SSF100950">
    <property type="entry name" value="NagB/RpiA/CoA transferase-like"/>
    <property type="match status" value="1"/>
</dbReference>
<dbReference type="NCBIfam" id="TIGR02727">
    <property type="entry name" value="MTHFS_bact"/>
    <property type="match status" value="1"/>
</dbReference>
<dbReference type="Proteomes" id="UP000031524">
    <property type="component" value="Chromosome"/>
</dbReference>
<dbReference type="GO" id="GO:0046872">
    <property type="term" value="F:metal ion binding"/>
    <property type="evidence" value="ECO:0007669"/>
    <property type="project" value="UniProtKB-KW"/>
</dbReference>
<dbReference type="InterPro" id="IPR002698">
    <property type="entry name" value="FTHF_cligase"/>
</dbReference>
<dbReference type="GO" id="GO:0009396">
    <property type="term" value="P:folic acid-containing compound biosynthetic process"/>
    <property type="evidence" value="ECO:0007669"/>
    <property type="project" value="TreeGrafter"/>
</dbReference>
<sequence length="197" mass="20845">MNIREKKSILRASLTQARRGMSAEDVRAEDSAIIAHAAALLRSMTPDETTVAAYSPLPGEPGGSLLLDALHGEASSLLLPVSLPGGRLDWALYQGRLALSPGALGISEPTGERLGPDAIDSCRLILIPALGVSPEGIRLGKGGGFYDRALARFAESDDPPRTAVLLYNGEIRDDIPVEDHDMPVDMAITPAGVRHFS</sequence>
<dbReference type="RefSeq" id="WP_040085308.1">
    <property type="nucleotide sequence ID" value="NZ_BCSU01000022.1"/>
</dbReference>
<name>A0A0B5D654_9CORY</name>
<evidence type="ECO:0000256" key="3">
    <source>
        <dbReference type="ARBA" id="ARBA00022840"/>
    </source>
</evidence>
<evidence type="ECO:0000256" key="1">
    <source>
        <dbReference type="ARBA" id="ARBA00010638"/>
    </source>
</evidence>
<comment type="cofactor">
    <cofactor evidence="5">
        <name>Mg(2+)</name>
        <dbReference type="ChEBI" id="CHEBI:18420"/>
    </cofactor>
</comment>
<dbReference type="Gene3D" id="3.40.50.10420">
    <property type="entry name" value="NagB/RpiA/CoA transferase-like"/>
    <property type="match status" value="1"/>
</dbReference>
<dbReference type="Pfam" id="PF01812">
    <property type="entry name" value="5-FTHF_cyc-lig"/>
    <property type="match status" value="1"/>
</dbReference>
<dbReference type="GO" id="GO:0035999">
    <property type="term" value="P:tetrahydrofolate interconversion"/>
    <property type="evidence" value="ECO:0007669"/>
    <property type="project" value="TreeGrafter"/>
</dbReference>